<dbReference type="CDD" id="cd06171">
    <property type="entry name" value="Sigma70_r4"/>
    <property type="match status" value="1"/>
</dbReference>
<dbReference type="Pfam" id="PF04545">
    <property type="entry name" value="Sigma70_r4"/>
    <property type="match status" value="1"/>
</dbReference>
<dbReference type="Gene3D" id="1.10.1740.10">
    <property type="match status" value="1"/>
</dbReference>
<keyword evidence="4" id="KW-0238">DNA-binding</keyword>
<proteinExistence type="inferred from homology"/>
<keyword evidence="5" id="KW-0804">Transcription</keyword>
<evidence type="ECO:0000256" key="2">
    <source>
        <dbReference type="ARBA" id="ARBA00023015"/>
    </source>
</evidence>
<accession>A0A1X7GD76</accession>
<dbReference type="EMBL" id="LT840185">
    <property type="protein sequence ID" value="SMF67909.1"/>
    <property type="molecule type" value="Genomic_DNA"/>
</dbReference>
<dbReference type="SUPFAM" id="SSF88659">
    <property type="entry name" value="Sigma3 and sigma4 domains of RNA polymerase sigma factors"/>
    <property type="match status" value="1"/>
</dbReference>
<evidence type="ECO:0000259" key="7">
    <source>
        <dbReference type="Pfam" id="PF04542"/>
    </source>
</evidence>
<name>A0A1X7GD76_9SPHN</name>
<dbReference type="Pfam" id="PF04542">
    <property type="entry name" value="Sigma70_r2"/>
    <property type="match status" value="1"/>
</dbReference>
<dbReference type="GO" id="GO:0003677">
    <property type="term" value="F:DNA binding"/>
    <property type="evidence" value="ECO:0007669"/>
    <property type="project" value="UniProtKB-KW"/>
</dbReference>
<dbReference type="InterPro" id="IPR036388">
    <property type="entry name" value="WH-like_DNA-bd_sf"/>
</dbReference>
<keyword evidence="2" id="KW-0805">Transcription regulation</keyword>
<dbReference type="Proteomes" id="UP000192934">
    <property type="component" value="Chromosome I"/>
</dbReference>
<comment type="similarity">
    <text evidence="1">Belongs to the sigma-70 factor family. ECF subfamily.</text>
</comment>
<dbReference type="GO" id="GO:0016987">
    <property type="term" value="F:sigma factor activity"/>
    <property type="evidence" value="ECO:0007669"/>
    <property type="project" value="UniProtKB-KW"/>
</dbReference>
<sequence>MSGESPPDTPSADGPRPAGEDADAARAALAEALRRVADGDRSALKLVYDRTAPKLYGICLRILTDRGDAEEALQDAFLKIWRNAGSFDPKRASPITWLATVTRNRAVDRFRARRPVNTRPIDAASEIAATDAPADAVIERDQEVAELIACLKQLEEKDEALIRAAFLQGSTYSELAERGGIPLGTVKSRVRRALAKLRGCLTP</sequence>
<dbReference type="GO" id="GO:0006352">
    <property type="term" value="P:DNA-templated transcription initiation"/>
    <property type="evidence" value="ECO:0007669"/>
    <property type="project" value="InterPro"/>
</dbReference>
<dbReference type="InterPro" id="IPR007627">
    <property type="entry name" value="RNA_pol_sigma70_r2"/>
</dbReference>
<dbReference type="PANTHER" id="PTHR43133:SF62">
    <property type="entry name" value="RNA POLYMERASE SIGMA FACTOR SIGZ"/>
    <property type="match status" value="1"/>
</dbReference>
<dbReference type="InterPro" id="IPR039425">
    <property type="entry name" value="RNA_pol_sigma-70-like"/>
</dbReference>
<evidence type="ECO:0000256" key="6">
    <source>
        <dbReference type="SAM" id="MobiDB-lite"/>
    </source>
</evidence>
<feature type="region of interest" description="Disordered" evidence="6">
    <location>
        <begin position="1"/>
        <end position="24"/>
    </location>
</feature>
<dbReference type="Gene3D" id="1.10.10.10">
    <property type="entry name" value="Winged helix-like DNA-binding domain superfamily/Winged helix DNA-binding domain"/>
    <property type="match status" value="1"/>
</dbReference>
<organism evidence="9 10">
    <name type="scientific">Allosphingosinicella indica</name>
    <dbReference type="NCBI Taxonomy" id="941907"/>
    <lineage>
        <taxon>Bacteria</taxon>
        <taxon>Pseudomonadati</taxon>
        <taxon>Pseudomonadota</taxon>
        <taxon>Alphaproteobacteria</taxon>
        <taxon>Sphingomonadales</taxon>
        <taxon>Sphingomonadaceae</taxon>
        <taxon>Allosphingosinicella</taxon>
    </lineage>
</organism>
<dbReference type="NCBIfam" id="TIGR02937">
    <property type="entry name" value="sigma70-ECF"/>
    <property type="match status" value="1"/>
</dbReference>
<keyword evidence="10" id="KW-1185">Reference proteome</keyword>
<evidence type="ECO:0000256" key="5">
    <source>
        <dbReference type="ARBA" id="ARBA00023163"/>
    </source>
</evidence>
<dbReference type="InterPro" id="IPR013325">
    <property type="entry name" value="RNA_pol_sigma_r2"/>
</dbReference>
<feature type="domain" description="RNA polymerase sigma-70 region 2" evidence="7">
    <location>
        <begin position="48"/>
        <end position="114"/>
    </location>
</feature>
<dbReference type="PANTHER" id="PTHR43133">
    <property type="entry name" value="RNA POLYMERASE ECF-TYPE SIGMA FACTO"/>
    <property type="match status" value="1"/>
</dbReference>
<gene>
    <name evidence="9" type="ORF">SAMN06295910_1571</name>
</gene>
<dbReference type="STRING" id="941907.SAMN06295910_1571"/>
<feature type="domain" description="RNA polymerase sigma-70 region 4" evidence="8">
    <location>
        <begin position="150"/>
        <end position="198"/>
    </location>
</feature>
<evidence type="ECO:0000313" key="9">
    <source>
        <dbReference type="EMBL" id="SMF67909.1"/>
    </source>
</evidence>
<dbReference type="InterPro" id="IPR014284">
    <property type="entry name" value="RNA_pol_sigma-70_dom"/>
</dbReference>
<evidence type="ECO:0000259" key="8">
    <source>
        <dbReference type="Pfam" id="PF04545"/>
    </source>
</evidence>
<protein>
    <submittedName>
        <fullName evidence="9">RNA polymerase sigma-70 factor, ECF subfamily</fullName>
    </submittedName>
</protein>
<evidence type="ECO:0000256" key="1">
    <source>
        <dbReference type="ARBA" id="ARBA00010641"/>
    </source>
</evidence>
<dbReference type="AlphaFoldDB" id="A0A1X7GD76"/>
<dbReference type="InterPro" id="IPR013324">
    <property type="entry name" value="RNA_pol_sigma_r3/r4-like"/>
</dbReference>
<evidence type="ECO:0000256" key="3">
    <source>
        <dbReference type="ARBA" id="ARBA00023082"/>
    </source>
</evidence>
<keyword evidence="3" id="KW-0731">Sigma factor</keyword>
<dbReference type="OrthoDB" id="9784272at2"/>
<reference evidence="10" key="1">
    <citation type="submission" date="2017-04" db="EMBL/GenBank/DDBJ databases">
        <authorList>
            <person name="Varghese N."/>
            <person name="Submissions S."/>
        </authorList>
    </citation>
    <scope>NUCLEOTIDE SEQUENCE [LARGE SCALE GENOMIC DNA]</scope>
    <source>
        <strain evidence="10">Dd16</strain>
    </source>
</reference>
<dbReference type="RefSeq" id="WP_085218274.1">
    <property type="nucleotide sequence ID" value="NZ_LT840185.1"/>
</dbReference>
<evidence type="ECO:0000256" key="4">
    <source>
        <dbReference type="ARBA" id="ARBA00023125"/>
    </source>
</evidence>
<dbReference type="SUPFAM" id="SSF88946">
    <property type="entry name" value="Sigma2 domain of RNA polymerase sigma factors"/>
    <property type="match status" value="1"/>
</dbReference>
<evidence type="ECO:0000313" key="10">
    <source>
        <dbReference type="Proteomes" id="UP000192934"/>
    </source>
</evidence>
<dbReference type="InterPro" id="IPR007630">
    <property type="entry name" value="RNA_pol_sigma70_r4"/>
</dbReference>